<sequence>MSDSNSPMQAESSSNAREQQQQQQRQGLPVPIHPDDAKDKVFTAILKALLKMGNKPSSPKELANVIVKYKYATLGGATPFATVSSRISQHFKRAAQHNPPRPPLLAKHFDENHSRKINYSLATEPTSSSSPQDDDGSPTTSTHHHHLHDNHKTLSDMSEDETSREQQQQQQQQPLRRSNRHASPPVTRASRRKTRQSIEDEEQVTVVIDEDDADDEADLLAKRRGAKRIRRHYHSKDNLPLSPMRDPITHKSQHVLSRAIPPVSPPPTQLEEASDQDDDIEDEIQEHVKQQQQQDDEESEADEYPDYHEEMLKGDDAMMLDTTTGLTDRRPSVHMVSSRRPSIAQATATGSSSSSRHGESPRLTARRQSFSLNNGDEIWTTNPLEHDFDSVFLSDESTSTHAFPPLSIGAPESISMAELETYFTGAAAAAATTSSSDKQQEPSSIAATTSSSSSSTSDIPVISRLQSSRKSFSALMGTRETSLLQRALLASTAARGMAEAAAAAAAMTTEDYDDTTEEDLPSPPRQRRKSWPDESTTSGAILFPEDEDEEDQSKEEDKKDEDVIINTTTTTTTSDDHDQQQQQQQQPSSSPEPTASTTDTIQQQQQQEEQSQQDESFTIRKRTWGSLECYQLDSPDDIPDTKVLRFIASTDGATEHVALRTRHAADKNAKHRRNSHQHFYLGEGYVNATQLRKAARPVMGKGPFDAAGETGEGRVVVSLTKGPMDCRGAWVPLSRARELVKEYGIDGYPGITKLLGDDPMDGKEDDDDVEEEEQEKEEKKKNAQKEVNHDHVKKPSSKEGDKKSTPTPPESKDPASSSSLLNVDDGEFFVKFEDDEEKKTPDNTTTTTTTATTNDVAEEEATAMAAAAAAAAATTSMPLDLSKTFNLAALQQVSAAFPGVDLTKALTAYMQSVSSSNGGKSDNPTTTATDIKAALARFPALEALLRKDPITTTTTTTTTAHTHNNTNTTTTTSSSPAIVNTDQHQQQPVVVHTIMPTNPTMYITVADNVAVCIAVLAPPDANTPEYRIMRRLDTNYINGTTLLTAGGIDTDSERSMILSFEMERRRIPEKKSALYGTWIPLRRAQELAVTCSIQHRLGPFLTDSIESYFPSPLPITIHRRPQLPSLKESSNNRWASLARRALRNGITHPDSDDATASASSSSSSSNTKALTTSTAAQLHQLLLTNNPRKIAEYAQKAPLLGTFGDDHENSKRKVAVIDASSVAARAAAAAAAAKKRAAKKRRLNEQADHSSDVDIENSGSEAEAEDDDDDEGEDTDTDTDVEEVRKRMKRMRDAAIDAMESGSSIDLEELIRRASSPIMSSGIEHRGGGSTSSSSSDALRRTATVRATSRRRPQARHGNSSGGKIAPSNLKKSASWSGSLTSPLRVVVPSKKSSSSNNNNRKSTTSLRPSKLRGSTSSNNSTSHHDNNRVVEHTSSSSSSPSPTLSKAEPTEVTTTTTTTTTTTPPPTTTTTKDSSSSGDVLATIQEDDEDEEIDIGGSDRDDDLR</sequence>
<feature type="compositionally biased region" description="Acidic residues" evidence="1">
    <location>
        <begin position="199"/>
        <end position="218"/>
    </location>
</feature>
<feature type="compositionally biased region" description="Acidic residues" evidence="1">
    <location>
        <begin position="763"/>
        <end position="775"/>
    </location>
</feature>
<feature type="compositionally biased region" description="Basic and acidic residues" evidence="1">
    <location>
        <begin position="776"/>
        <end position="790"/>
    </location>
</feature>
<feature type="domain" description="HTH APSES-type" evidence="2">
    <location>
        <begin position="1001"/>
        <end position="1112"/>
    </location>
</feature>
<feature type="compositionally biased region" description="Low complexity" evidence="1">
    <location>
        <begin position="1454"/>
        <end position="1463"/>
    </location>
</feature>
<name>A0AAD7XZQ0_9FUNG</name>
<feature type="region of interest" description="Disordered" evidence="1">
    <location>
        <begin position="1145"/>
        <end position="1171"/>
    </location>
</feature>
<dbReference type="PANTHER" id="PTHR23353:SF23">
    <property type="entry name" value="PROTEIN HAIRLESS"/>
    <property type="match status" value="1"/>
</dbReference>
<dbReference type="GeneID" id="83212977"/>
<feature type="compositionally biased region" description="Acidic residues" evidence="1">
    <location>
        <begin position="272"/>
        <end position="284"/>
    </location>
</feature>
<feature type="compositionally biased region" description="Acidic residues" evidence="1">
    <location>
        <begin position="1486"/>
        <end position="1497"/>
    </location>
</feature>
<organism evidence="3 4">
    <name type="scientific">Lichtheimia ornata</name>
    <dbReference type="NCBI Taxonomy" id="688661"/>
    <lineage>
        <taxon>Eukaryota</taxon>
        <taxon>Fungi</taxon>
        <taxon>Fungi incertae sedis</taxon>
        <taxon>Mucoromycota</taxon>
        <taxon>Mucoromycotina</taxon>
        <taxon>Mucoromycetes</taxon>
        <taxon>Mucorales</taxon>
        <taxon>Lichtheimiaceae</taxon>
        <taxon>Lichtheimia</taxon>
    </lineage>
</organism>
<dbReference type="SMART" id="SM01252">
    <property type="entry name" value="KilA-N"/>
    <property type="match status" value="1"/>
</dbReference>
<feature type="compositionally biased region" description="Low complexity" evidence="1">
    <location>
        <begin position="427"/>
        <end position="436"/>
    </location>
</feature>
<feature type="domain" description="HTH APSES-type" evidence="2">
    <location>
        <begin position="646"/>
        <end position="767"/>
    </location>
</feature>
<feature type="region of interest" description="Disordered" evidence="1">
    <location>
        <begin position="89"/>
        <end position="381"/>
    </location>
</feature>
<feature type="compositionally biased region" description="Acidic residues" evidence="1">
    <location>
        <begin position="544"/>
        <end position="554"/>
    </location>
</feature>
<feature type="compositionally biased region" description="Basic residues" evidence="1">
    <location>
        <begin position="222"/>
        <end position="234"/>
    </location>
</feature>
<feature type="compositionally biased region" description="Basic and acidic residues" evidence="1">
    <location>
        <begin position="1243"/>
        <end position="1252"/>
    </location>
</feature>
<dbReference type="Gene3D" id="3.10.260.10">
    <property type="entry name" value="Transcription regulator HTH, APSES-type DNA-binding domain"/>
    <property type="match status" value="2"/>
</dbReference>
<feature type="compositionally biased region" description="Low complexity" evidence="1">
    <location>
        <begin position="952"/>
        <end position="972"/>
    </location>
</feature>
<feature type="region of interest" description="Disordered" evidence="1">
    <location>
        <begin position="1239"/>
        <end position="1286"/>
    </location>
</feature>
<dbReference type="InterPro" id="IPR057511">
    <property type="entry name" value="WH_GDS1"/>
</dbReference>
<feature type="compositionally biased region" description="Acidic residues" evidence="1">
    <location>
        <begin position="294"/>
        <end position="304"/>
    </location>
</feature>
<dbReference type="InterPro" id="IPR018004">
    <property type="entry name" value="KilA/APSES_HTH"/>
</dbReference>
<dbReference type="PROSITE" id="PS51299">
    <property type="entry name" value="HTH_APSES"/>
    <property type="match status" value="2"/>
</dbReference>
<feature type="compositionally biased region" description="Low complexity" evidence="1">
    <location>
        <begin position="1382"/>
        <end position="1408"/>
    </location>
</feature>
<feature type="compositionally biased region" description="Low complexity" evidence="1">
    <location>
        <begin position="123"/>
        <end position="141"/>
    </location>
</feature>
<dbReference type="InterPro" id="IPR036887">
    <property type="entry name" value="HTH_APSES_sf"/>
</dbReference>
<accession>A0AAD7XZQ0</accession>
<feature type="region of interest" description="Disordered" evidence="1">
    <location>
        <begin position="507"/>
        <end position="616"/>
    </location>
</feature>
<feature type="region of interest" description="Disordered" evidence="1">
    <location>
        <begin position="1318"/>
        <end position="1506"/>
    </location>
</feature>
<feature type="compositionally biased region" description="Low complexity" evidence="1">
    <location>
        <begin position="1331"/>
        <end position="1347"/>
    </location>
</feature>
<feature type="region of interest" description="Disordered" evidence="1">
    <location>
        <begin position="748"/>
        <end position="854"/>
    </location>
</feature>
<evidence type="ECO:0000259" key="2">
    <source>
        <dbReference type="PROSITE" id="PS51299"/>
    </source>
</evidence>
<keyword evidence="4" id="KW-1185">Reference proteome</keyword>
<feature type="compositionally biased region" description="Low complexity" evidence="1">
    <location>
        <begin position="580"/>
        <end position="616"/>
    </location>
</feature>
<protein>
    <recommendedName>
        <fullName evidence="2">HTH APSES-type domain-containing protein</fullName>
    </recommendedName>
</protein>
<dbReference type="InterPro" id="IPR003163">
    <property type="entry name" value="Tscrpt_reg_HTH_APSES-type"/>
</dbReference>
<feature type="region of interest" description="Disordered" evidence="1">
    <location>
        <begin position="952"/>
        <end position="976"/>
    </location>
</feature>
<dbReference type="RefSeq" id="XP_058343751.1">
    <property type="nucleotide sequence ID" value="XM_058485604.1"/>
</dbReference>
<feature type="compositionally biased region" description="Basic and acidic residues" evidence="1">
    <location>
        <begin position="305"/>
        <end position="316"/>
    </location>
</feature>
<feature type="compositionally biased region" description="Low complexity" evidence="1">
    <location>
        <begin position="842"/>
        <end position="854"/>
    </location>
</feature>
<evidence type="ECO:0000313" key="3">
    <source>
        <dbReference type="EMBL" id="KAJ8658838.1"/>
    </source>
</evidence>
<feature type="compositionally biased region" description="Basic and acidic residues" evidence="1">
    <location>
        <begin position="1423"/>
        <end position="1432"/>
    </location>
</feature>
<feature type="region of interest" description="Disordered" evidence="1">
    <location>
        <begin position="427"/>
        <end position="462"/>
    </location>
</feature>
<evidence type="ECO:0000256" key="1">
    <source>
        <dbReference type="SAM" id="MobiDB-lite"/>
    </source>
</evidence>
<proteinExistence type="predicted"/>
<dbReference type="PANTHER" id="PTHR23353">
    <property type="entry name" value="RAB-GAP/TBC-RELATED"/>
    <property type="match status" value="1"/>
</dbReference>
<dbReference type="GO" id="GO:0003677">
    <property type="term" value="F:DNA binding"/>
    <property type="evidence" value="ECO:0007669"/>
    <property type="project" value="InterPro"/>
</dbReference>
<feature type="compositionally biased region" description="Acidic residues" evidence="1">
    <location>
        <begin position="510"/>
        <end position="520"/>
    </location>
</feature>
<dbReference type="SUPFAM" id="SSF54616">
    <property type="entry name" value="DNA-binding domain of Mlu1-box binding protein MBP1"/>
    <property type="match status" value="2"/>
</dbReference>
<feature type="compositionally biased region" description="Polar residues" evidence="1">
    <location>
        <begin position="366"/>
        <end position="381"/>
    </location>
</feature>
<feature type="compositionally biased region" description="Low complexity" evidence="1">
    <location>
        <begin position="1154"/>
        <end position="1171"/>
    </location>
</feature>
<feature type="compositionally biased region" description="Polar residues" evidence="1">
    <location>
        <begin position="1370"/>
        <end position="1381"/>
    </location>
</feature>
<dbReference type="InterPro" id="IPR053019">
    <property type="entry name" value="GATA_zinc_finger"/>
</dbReference>
<feature type="compositionally biased region" description="Low complexity" evidence="1">
    <location>
        <begin position="9"/>
        <end position="26"/>
    </location>
</feature>
<gene>
    <name evidence="3" type="ORF">O0I10_005565</name>
</gene>
<evidence type="ECO:0000313" key="4">
    <source>
        <dbReference type="Proteomes" id="UP001234581"/>
    </source>
</evidence>
<feature type="compositionally biased region" description="Basic and acidic residues" evidence="1">
    <location>
        <begin position="828"/>
        <end position="841"/>
    </location>
</feature>
<feature type="compositionally biased region" description="Acidic residues" evidence="1">
    <location>
        <begin position="1262"/>
        <end position="1281"/>
    </location>
</feature>
<dbReference type="Pfam" id="PF25318">
    <property type="entry name" value="WHD_GDS1"/>
    <property type="match status" value="1"/>
</dbReference>
<feature type="region of interest" description="Disordered" evidence="1">
    <location>
        <begin position="1"/>
        <end position="36"/>
    </location>
</feature>
<feature type="compositionally biased region" description="Low complexity" evidence="1">
    <location>
        <begin position="443"/>
        <end position="457"/>
    </location>
</feature>
<dbReference type="Proteomes" id="UP001234581">
    <property type="component" value="Unassembled WGS sequence"/>
</dbReference>
<comment type="caution">
    <text evidence="3">The sequence shown here is derived from an EMBL/GenBank/DDBJ whole genome shotgun (WGS) entry which is preliminary data.</text>
</comment>
<dbReference type="EMBL" id="JARTCD010000022">
    <property type="protein sequence ID" value="KAJ8658838.1"/>
    <property type="molecule type" value="Genomic_DNA"/>
</dbReference>
<reference evidence="3 4" key="1">
    <citation type="submission" date="2023-03" db="EMBL/GenBank/DDBJ databases">
        <title>Genome sequence of Lichtheimia ornata CBS 291.66.</title>
        <authorList>
            <person name="Mohabir J.T."/>
            <person name="Shea T.P."/>
            <person name="Kurbessoian T."/>
            <person name="Berby B."/>
            <person name="Fontaine J."/>
            <person name="Livny J."/>
            <person name="Gnirke A."/>
            <person name="Stajich J.E."/>
            <person name="Cuomo C.A."/>
        </authorList>
    </citation>
    <scope>NUCLEOTIDE SEQUENCE [LARGE SCALE GENOMIC DNA]</scope>
    <source>
        <strain evidence="3">CBS 291.66</strain>
    </source>
</reference>